<evidence type="ECO:0000313" key="3">
    <source>
        <dbReference type="Proteomes" id="UP001056429"/>
    </source>
</evidence>
<accession>A0A9J6P624</accession>
<organism evidence="2 3">
    <name type="scientific">Oceanirhabdus seepicola</name>
    <dbReference type="NCBI Taxonomy" id="2828781"/>
    <lineage>
        <taxon>Bacteria</taxon>
        <taxon>Bacillati</taxon>
        <taxon>Bacillota</taxon>
        <taxon>Clostridia</taxon>
        <taxon>Eubacteriales</taxon>
        <taxon>Clostridiaceae</taxon>
        <taxon>Oceanirhabdus</taxon>
    </lineage>
</organism>
<proteinExistence type="predicted"/>
<dbReference type="Proteomes" id="UP001056429">
    <property type="component" value="Unassembled WGS sequence"/>
</dbReference>
<keyword evidence="1" id="KW-0812">Transmembrane</keyword>
<keyword evidence="1" id="KW-1133">Transmembrane helix</keyword>
<reference evidence="2" key="1">
    <citation type="journal article" date="2021" name="mSystems">
        <title>Bacteria and Archaea Synergistically Convert Glycine Betaine to Biogenic Methane in the Formosa Cold Seep of the South China Sea.</title>
        <authorList>
            <person name="Li L."/>
            <person name="Zhang W."/>
            <person name="Zhang S."/>
            <person name="Song L."/>
            <person name="Sun Q."/>
            <person name="Zhang H."/>
            <person name="Xiang H."/>
            <person name="Dong X."/>
        </authorList>
    </citation>
    <scope>NUCLEOTIDE SEQUENCE</scope>
    <source>
        <strain evidence="2">ZWT</strain>
    </source>
</reference>
<feature type="transmembrane region" description="Helical" evidence="1">
    <location>
        <begin position="50"/>
        <end position="67"/>
    </location>
</feature>
<name>A0A9J6P624_9CLOT</name>
<dbReference type="AlphaFoldDB" id="A0A9J6P624"/>
<evidence type="ECO:0000256" key="1">
    <source>
        <dbReference type="SAM" id="Phobius"/>
    </source>
</evidence>
<keyword evidence="3" id="KW-1185">Reference proteome</keyword>
<comment type="caution">
    <text evidence="2">The sequence shown here is derived from an EMBL/GenBank/DDBJ whole genome shotgun (WGS) entry which is preliminary data.</text>
</comment>
<dbReference type="RefSeq" id="WP_250860689.1">
    <property type="nucleotide sequence ID" value="NZ_JAGSOJ010000004.1"/>
</dbReference>
<gene>
    <name evidence="2" type="ORF">KDK92_17640</name>
</gene>
<reference evidence="2" key="2">
    <citation type="submission" date="2021-04" db="EMBL/GenBank/DDBJ databases">
        <authorList>
            <person name="Dong X."/>
        </authorList>
    </citation>
    <scope>NUCLEOTIDE SEQUENCE</scope>
    <source>
        <strain evidence="2">ZWT</strain>
    </source>
</reference>
<sequence length="69" mass="8016">MNLDMLFGCTFFLILGLIGFKKPKNKFDMIFGWIFEKIELSDSLIKTMKYIGGFELVLSFLFFVGSFNL</sequence>
<evidence type="ECO:0000313" key="2">
    <source>
        <dbReference type="EMBL" id="MCM1991561.1"/>
    </source>
</evidence>
<protein>
    <submittedName>
        <fullName evidence="2">Uncharacterized protein</fullName>
    </submittedName>
</protein>
<keyword evidence="1" id="KW-0472">Membrane</keyword>
<dbReference type="EMBL" id="JAGSOJ010000004">
    <property type="protein sequence ID" value="MCM1991561.1"/>
    <property type="molecule type" value="Genomic_DNA"/>
</dbReference>